<dbReference type="PRINTS" id="PR00095">
    <property type="entry name" value="ANTSNTHASEI"/>
</dbReference>
<evidence type="ECO:0000256" key="1">
    <source>
        <dbReference type="ARBA" id="ARBA00001946"/>
    </source>
</evidence>
<evidence type="ECO:0000256" key="4">
    <source>
        <dbReference type="ARBA" id="ARBA00022605"/>
    </source>
</evidence>
<keyword evidence="8 11" id="KW-0057">Aromatic amino acid biosynthesis</keyword>
<evidence type="ECO:0000256" key="9">
    <source>
        <dbReference type="ARBA" id="ARBA00023239"/>
    </source>
</evidence>
<evidence type="ECO:0000256" key="2">
    <source>
        <dbReference type="ARBA" id="ARBA00004873"/>
    </source>
</evidence>
<sequence length="455" mass="51346">MNIFGDINLKPLSTAALDYDNPFDLFQKLYFNYPDTFLLESMESDTGLSRYSFLGFDPIMNLKVNDNVLEIEKDGTTEEIYTKNPFDEIKSILNNTNGKKGFCGGLVGYVSYQAAKYFTPLDLNRGKYPEFEFGLFLDGIIFDKLSQRCRYLTRGESRLEEIKSIMKEDYSSLPAMSFSDKGKFFSKNQYEKMVLEVKNRIKDGEIFQGVLSNAQKYKITGNKLDFYNALRKINPSPYMYHFKLGEKEIIGSSPEMLVRVENRQVETYPIAGTRPRGKNKLDDEKLAKNLLDDEKERAEHMMLVDLARNDVGKVSEFGSVKIPEYMAIKKFSHVQHILSHVKGNLSPTKNAVDAFTSIFPAGTVSGAPKIRAMEIIEEMEKIPRDAYAGAIGYFSLNGNANFAITIRSLICDGHQGKIQSGAGIVHDSVPEKEFFECENKAKALLDSLKISGALS</sequence>
<comment type="similarity">
    <text evidence="3 11">Belongs to the anthranilate synthase component I family.</text>
</comment>
<dbReference type="GeneID" id="64820627"/>
<dbReference type="Pfam" id="PF00425">
    <property type="entry name" value="Chorismate_bind"/>
    <property type="match status" value="1"/>
</dbReference>
<dbReference type="RefSeq" id="WP_211532599.1">
    <property type="nucleotide sequence ID" value="NZ_CP058560.1"/>
</dbReference>
<dbReference type="NCBIfam" id="TIGR01820">
    <property type="entry name" value="TrpE-arch"/>
    <property type="match status" value="1"/>
</dbReference>
<keyword evidence="9 11" id="KW-0456">Lyase</keyword>
<accession>A0A8T8K954</accession>
<keyword evidence="4 11" id="KW-0028">Amino-acid biosynthesis</keyword>
<keyword evidence="5 11" id="KW-0479">Metal-binding</keyword>
<keyword evidence="15" id="KW-1185">Reference proteome</keyword>
<reference evidence="14" key="1">
    <citation type="submission" date="2020-07" db="EMBL/GenBank/DDBJ databases">
        <title>Methanobacterium. sp. MethCan genome.</title>
        <authorList>
            <person name="Postec A."/>
            <person name="Quemeneur M."/>
        </authorList>
    </citation>
    <scope>NUCLEOTIDE SEQUENCE</scope>
    <source>
        <strain evidence="14">MethCAN</strain>
    </source>
</reference>
<dbReference type="InterPro" id="IPR010116">
    <property type="entry name" value="Anthranilate_synth_I_arc_typ"/>
</dbReference>
<protein>
    <recommendedName>
        <fullName evidence="11">Anthranilate synthase component 1</fullName>
        <ecNumber evidence="11">4.1.3.27</ecNumber>
    </recommendedName>
</protein>
<name>A0A8T8K954_9EURY</name>
<dbReference type="Proteomes" id="UP000681041">
    <property type="component" value="Chromosome"/>
</dbReference>
<evidence type="ECO:0000259" key="12">
    <source>
        <dbReference type="Pfam" id="PF00425"/>
    </source>
</evidence>
<keyword evidence="6 11" id="KW-0822">Tryptophan biosynthesis</keyword>
<keyword evidence="7 11" id="KW-0460">Magnesium</keyword>
<evidence type="ECO:0000256" key="7">
    <source>
        <dbReference type="ARBA" id="ARBA00022842"/>
    </source>
</evidence>
<comment type="function">
    <text evidence="11">Part of a heterotetrameric complex that catalyzes the two-step biosynthesis of anthranilate, an intermediate in the biosynthesis of L-tryptophan. In the first step, the glutamine-binding beta subunit (TrpG) of anthranilate synthase (AS) provides the glutamine amidotransferase activity which generates ammonia as a substrate that, along with chorismate, is used in the second step, catalyzed by the large alpha subunit of AS (TrpE) to produce anthranilate. In the absence of TrpG, TrpE can synthesize anthranilate directly from chorismate and high concentrations of ammonia.</text>
</comment>
<dbReference type="Gene3D" id="3.60.120.10">
    <property type="entry name" value="Anthranilate synthase"/>
    <property type="match status" value="1"/>
</dbReference>
<dbReference type="EMBL" id="CP058560">
    <property type="protein sequence ID" value="QUH23643.1"/>
    <property type="molecule type" value="Genomic_DNA"/>
</dbReference>
<dbReference type="Pfam" id="PF04715">
    <property type="entry name" value="Anth_synt_I_N"/>
    <property type="match status" value="1"/>
</dbReference>
<evidence type="ECO:0000313" key="15">
    <source>
        <dbReference type="Proteomes" id="UP000681041"/>
    </source>
</evidence>
<dbReference type="AlphaFoldDB" id="A0A8T8K954"/>
<evidence type="ECO:0000256" key="11">
    <source>
        <dbReference type="RuleBase" id="RU364045"/>
    </source>
</evidence>
<feature type="domain" description="Chorismate-utilising enzyme C-terminal" evidence="12">
    <location>
        <begin position="187"/>
        <end position="440"/>
    </location>
</feature>
<evidence type="ECO:0000256" key="6">
    <source>
        <dbReference type="ARBA" id="ARBA00022822"/>
    </source>
</evidence>
<dbReference type="GO" id="GO:0046872">
    <property type="term" value="F:metal ion binding"/>
    <property type="evidence" value="ECO:0007669"/>
    <property type="project" value="UniProtKB-KW"/>
</dbReference>
<evidence type="ECO:0000313" key="14">
    <source>
        <dbReference type="EMBL" id="QUH23643.1"/>
    </source>
</evidence>
<dbReference type="InterPro" id="IPR015890">
    <property type="entry name" value="Chorismate_C"/>
</dbReference>
<evidence type="ECO:0000256" key="5">
    <source>
        <dbReference type="ARBA" id="ARBA00022723"/>
    </source>
</evidence>
<dbReference type="GO" id="GO:0000162">
    <property type="term" value="P:L-tryptophan biosynthetic process"/>
    <property type="evidence" value="ECO:0007669"/>
    <property type="project" value="UniProtKB-KW"/>
</dbReference>
<feature type="domain" description="Anthranilate synthase component I N-terminal" evidence="13">
    <location>
        <begin position="19"/>
        <end position="149"/>
    </location>
</feature>
<proteinExistence type="inferred from homology"/>
<dbReference type="InterPro" id="IPR006805">
    <property type="entry name" value="Anth_synth_I_N"/>
</dbReference>
<dbReference type="SUPFAM" id="SSF56322">
    <property type="entry name" value="ADC synthase"/>
    <property type="match status" value="1"/>
</dbReference>
<dbReference type="InterPro" id="IPR005801">
    <property type="entry name" value="ADC_synthase"/>
</dbReference>
<comment type="subunit">
    <text evidence="11">Heterotetramer consisting of two non-identical subunits: a beta subunit (TrpG) and a large alpha subunit (TrpE).</text>
</comment>
<evidence type="ECO:0000259" key="13">
    <source>
        <dbReference type="Pfam" id="PF04715"/>
    </source>
</evidence>
<organism evidence="14 15">
    <name type="scientific">Methanobacterium alkalithermotolerans</name>
    <dbReference type="NCBI Taxonomy" id="2731220"/>
    <lineage>
        <taxon>Archaea</taxon>
        <taxon>Methanobacteriati</taxon>
        <taxon>Methanobacteriota</taxon>
        <taxon>Methanomada group</taxon>
        <taxon>Methanobacteria</taxon>
        <taxon>Methanobacteriales</taxon>
        <taxon>Methanobacteriaceae</taxon>
        <taxon>Methanobacterium</taxon>
    </lineage>
</organism>
<dbReference type="KEGG" id="meme:HYG87_07640"/>
<dbReference type="InterPro" id="IPR019999">
    <property type="entry name" value="Anth_synth_I-like"/>
</dbReference>
<evidence type="ECO:0000256" key="8">
    <source>
        <dbReference type="ARBA" id="ARBA00023141"/>
    </source>
</evidence>
<evidence type="ECO:0000256" key="10">
    <source>
        <dbReference type="ARBA" id="ARBA00047683"/>
    </source>
</evidence>
<comment type="pathway">
    <text evidence="2 11">Amino-acid biosynthesis; L-tryptophan biosynthesis; L-tryptophan from chorismate: step 1/5.</text>
</comment>
<gene>
    <name evidence="11 14" type="primary">trpE</name>
    <name evidence="14" type="ORF">HYG87_07640</name>
</gene>
<evidence type="ECO:0000256" key="3">
    <source>
        <dbReference type="ARBA" id="ARBA00009562"/>
    </source>
</evidence>
<dbReference type="PANTHER" id="PTHR11236:SF9">
    <property type="entry name" value="ANTHRANILATE SYNTHASE COMPONENT 1"/>
    <property type="match status" value="1"/>
</dbReference>
<comment type="cofactor">
    <cofactor evidence="1 11">
        <name>Mg(2+)</name>
        <dbReference type="ChEBI" id="CHEBI:18420"/>
    </cofactor>
</comment>
<dbReference type="EC" id="4.1.3.27" evidence="11"/>
<dbReference type="PANTHER" id="PTHR11236">
    <property type="entry name" value="AMINOBENZOATE/ANTHRANILATE SYNTHASE"/>
    <property type="match status" value="1"/>
</dbReference>
<comment type="catalytic activity">
    <reaction evidence="10 11">
        <text>chorismate + L-glutamine = anthranilate + pyruvate + L-glutamate + H(+)</text>
        <dbReference type="Rhea" id="RHEA:21732"/>
        <dbReference type="ChEBI" id="CHEBI:15361"/>
        <dbReference type="ChEBI" id="CHEBI:15378"/>
        <dbReference type="ChEBI" id="CHEBI:16567"/>
        <dbReference type="ChEBI" id="CHEBI:29748"/>
        <dbReference type="ChEBI" id="CHEBI:29985"/>
        <dbReference type="ChEBI" id="CHEBI:58359"/>
        <dbReference type="EC" id="4.1.3.27"/>
    </reaction>
</comment>
<dbReference type="GO" id="GO:0004049">
    <property type="term" value="F:anthranilate synthase activity"/>
    <property type="evidence" value="ECO:0007669"/>
    <property type="project" value="UniProtKB-EC"/>
</dbReference>
<dbReference type="OrthoDB" id="25514at2157"/>